<dbReference type="InterPro" id="IPR017452">
    <property type="entry name" value="GPCR_Rhodpsn_7TM"/>
</dbReference>
<dbReference type="CDD" id="cd00637">
    <property type="entry name" value="7tm_classA_rhodopsin-like"/>
    <property type="match status" value="1"/>
</dbReference>
<evidence type="ECO:0000256" key="6">
    <source>
        <dbReference type="ARBA" id="ARBA00023136"/>
    </source>
</evidence>
<comment type="caution">
    <text evidence="12">The sequence shown here is derived from an EMBL/GenBank/DDBJ whole genome shotgun (WGS) entry which is preliminary data.</text>
</comment>
<keyword evidence="2" id="KW-1003">Cell membrane</keyword>
<evidence type="ECO:0000256" key="1">
    <source>
        <dbReference type="ARBA" id="ARBA00004651"/>
    </source>
</evidence>
<gene>
    <name evidence="12" type="ORF">ElyMa_006783200</name>
</gene>
<evidence type="ECO:0000313" key="13">
    <source>
        <dbReference type="Proteomes" id="UP000762676"/>
    </source>
</evidence>
<evidence type="ECO:0000256" key="9">
    <source>
        <dbReference type="SAM" id="MobiDB-lite"/>
    </source>
</evidence>
<keyword evidence="5" id="KW-0297">G-protein coupled receptor</keyword>
<evidence type="ECO:0000256" key="10">
    <source>
        <dbReference type="SAM" id="Phobius"/>
    </source>
</evidence>
<evidence type="ECO:0000313" key="12">
    <source>
        <dbReference type="EMBL" id="GFS15959.1"/>
    </source>
</evidence>
<dbReference type="PANTHER" id="PTHR24228:SF59">
    <property type="entry name" value="NEUROPEPTIDE RECEPTOR 15"/>
    <property type="match status" value="1"/>
</dbReference>
<feature type="region of interest" description="Disordered" evidence="9">
    <location>
        <begin position="30"/>
        <end position="102"/>
    </location>
</feature>
<feature type="transmembrane region" description="Helical" evidence="10">
    <location>
        <begin position="235"/>
        <end position="256"/>
    </location>
</feature>
<dbReference type="PANTHER" id="PTHR24228">
    <property type="entry name" value="B2 BRADYKININ RECEPTOR/ANGIOTENSIN II RECEPTOR"/>
    <property type="match status" value="1"/>
</dbReference>
<proteinExistence type="predicted"/>
<protein>
    <submittedName>
        <fullName evidence="12">D(2) dopamine receptor</fullName>
    </submittedName>
</protein>
<dbReference type="EMBL" id="BMAT01013599">
    <property type="protein sequence ID" value="GFS15959.1"/>
    <property type="molecule type" value="Genomic_DNA"/>
</dbReference>
<keyword evidence="13" id="KW-1185">Reference proteome</keyword>
<dbReference type="Gene3D" id="1.20.1070.10">
    <property type="entry name" value="Rhodopsin 7-helix transmembrane proteins"/>
    <property type="match status" value="1"/>
</dbReference>
<keyword evidence="8" id="KW-0807">Transducer</keyword>
<evidence type="ECO:0000256" key="3">
    <source>
        <dbReference type="ARBA" id="ARBA00022692"/>
    </source>
</evidence>
<evidence type="ECO:0000256" key="7">
    <source>
        <dbReference type="ARBA" id="ARBA00023170"/>
    </source>
</evidence>
<evidence type="ECO:0000256" key="5">
    <source>
        <dbReference type="ARBA" id="ARBA00023040"/>
    </source>
</evidence>
<feature type="compositionally biased region" description="Polar residues" evidence="9">
    <location>
        <begin position="91"/>
        <end position="102"/>
    </location>
</feature>
<dbReference type="AlphaFoldDB" id="A0AAV4IZK2"/>
<evidence type="ECO:0000259" key="11">
    <source>
        <dbReference type="PROSITE" id="PS50262"/>
    </source>
</evidence>
<dbReference type="Proteomes" id="UP000762676">
    <property type="component" value="Unassembled WGS sequence"/>
</dbReference>
<sequence length="325" mass="35185">MMFIAVVFCYINIAVKVRKTKRVGDVTVGQPVTSGARTADDDEPTGNTNDQGFKSVTAKIGSSGAQADSLPTRLSPDTDGRDPGSAGQGGNNSATRNLMSPSTIIQYLAPPERDRTRKIVTTMSTSYDPSNPCNPQKPTVGIGTATQVFVVSSGESVTDGQGTVKQQSSAELAEVPLQVLPRGGNGGGSQSNALINTDAGLTTTETRQDVPSARTRLSKMSKHKAQIRQQRNVRITGLLFVVTSVFILSWVPPYIAMVKGFYIGYTFPFTMGEWLLLSYGRSCYVLNTFSNPIIYAALSATYRRHIMELGKVLWKSLAKIRCRWS</sequence>
<feature type="compositionally biased region" description="Polar residues" evidence="9">
    <location>
        <begin position="45"/>
        <end position="54"/>
    </location>
</feature>
<feature type="domain" description="G-protein coupled receptors family 1 profile" evidence="11">
    <location>
        <begin position="1"/>
        <end position="295"/>
    </location>
</feature>
<keyword evidence="4 10" id="KW-1133">Transmembrane helix</keyword>
<dbReference type="GO" id="GO:0005886">
    <property type="term" value="C:plasma membrane"/>
    <property type="evidence" value="ECO:0007669"/>
    <property type="project" value="UniProtKB-SubCell"/>
</dbReference>
<accession>A0AAV4IZK2</accession>
<comment type="subcellular location">
    <subcellularLocation>
        <location evidence="1">Cell membrane</location>
        <topology evidence="1">Multi-pass membrane protein</topology>
    </subcellularLocation>
</comment>
<keyword evidence="7 12" id="KW-0675">Receptor</keyword>
<dbReference type="GO" id="GO:0004930">
    <property type="term" value="F:G protein-coupled receptor activity"/>
    <property type="evidence" value="ECO:0007669"/>
    <property type="project" value="UniProtKB-KW"/>
</dbReference>
<feature type="transmembrane region" description="Helical" evidence="10">
    <location>
        <begin position="276"/>
        <end position="298"/>
    </location>
</feature>
<dbReference type="PROSITE" id="PS50262">
    <property type="entry name" value="G_PROTEIN_RECEP_F1_2"/>
    <property type="match status" value="1"/>
</dbReference>
<keyword evidence="3 10" id="KW-0812">Transmembrane</keyword>
<evidence type="ECO:0000256" key="8">
    <source>
        <dbReference type="ARBA" id="ARBA00023224"/>
    </source>
</evidence>
<organism evidence="12 13">
    <name type="scientific">Elysia marginata</name>
    <dbReference type="NCBI Taxonomy" id="1093978"/>
    <lineage>
        <taxon>Eukaryota</taxon>
        <taxon>Metazoa</taxon>
        <taxon>Spiralia</taxon>
        <taxon>Lophotrochozoa</taxon>
        <taxon>Mollusca</taxon>
        <taxon>Gastropoda</taxon>
        <taxon>Heterobranchia</taxon>
        <taxon>Euthyneura</taxon>
        <taxon>Panpulmonata</taxon>
        <taxon>Sacoglossa</taxon>
        <taxon>Placobranchoidea</taxon>
        <taxon>Plakobranchidae</taxon>
        <taxon>Elysia</taxon>
    </lineage>
</organism>
<reference evidence="12 13" key="1">
    <citation type="journal article" date="2021" name="Elife">
        <title>Chloroplast acquisition without the gene transfer in kleptoplastic sea slugs, Plakobranchus ocellatus.</title>
        <authorList>
            <person name="Maeda T."/>
            <person name="Takahashi S."/>
            <person name="Yoshida T."/>
            <person name="Shimamura S."/>
            <person name="Takaki Y."/>
            <person name="Nagai Y."/>
            <person name="Toyoda A."/>
            <person name="Suzuki Y."/>
            <person name="Arimoto A."/>
            <person name="Ishii H."/>
            <person name="Satoh N."/>
            <person name="Nishiyama T."/>
            <person name="Hasebe M."/>
            <person name="Maruyama T."/>
            <person name="Minagawa J."/>
            <person name="Obokata J."/>
            <person name="Shigenobu S."/>
        </authorList>
    </citation>
    <scope>NUCLEOTIDE SEQUENCE [LARGE SCALE GENOMIC DNA]</scope>
</reference>
<keyword evidence="6 10" id="KW-0472">Membrane</keyword>
<evidence type="ECO:0000256" key="2">
    <source>
        <dbReference type="ARBA" id="ARBA00022475"/>
    </source>
</evidence>
<dbReference type="SUPFAM" id="SSF81321">
    <property type="entry name" value="Family A G protein-coupled receptor-like"/>
    <property type="match status" value="1"/>
</dbReference>
<evidence type="ECO:0000256" key="4">
    <source>
        <dbReference type="ARBA" id="ARBA00022989"/>
    </source>
</evidence>
<name>A0AAV4IZK2_9GAST</name>